<reference evidence="1 2" key="1">
    <citation type="journal article" date="2008" name="BMC Genomics">
        <title>Genome sequence and rapid evolution of the rice pathogen Xanthomonas oryzae pv. oryzae PXO99A.</title>
        <authorList>
            <person name="Salzberg S.L."/>
            <person name="Sommer D.D."/>
            <person name="Schatz M.C."/>
            <person name="Phillippy A.M."/>
            <person name="Rabinowicz P.D."/>
            <person name="Tsuge S."/>
            <person name="Furutani A."/>
            <person name="Ochiai H."/>
            <person name="Delcher A.L."/>
            <person name="Kelley D."/>
            <person name="Madupu R."/>
            <person name="Puiu D."/>
            <person name="Radune D."/>
            <person name="Shumway M."/>
            <person name="Trapnell C."/>
            <person name="Aparna G."/>
            <person name="Jha G."/>
            <person name="Pandey A."/>
            <person name="Patil P.B."/>
            <person name="Ishihara H."/>
            <person name="Meyer D.F."/>
            <person name="Szurek B."/>
            <person name="Verdier V."/>
            <person name="Koebnik R."/>
            <person name="Dow J.M."/>
            <person name="Ryan R.P."/>
            <person name="Hirata H."/>
            <person name="Tsuyumu S."/>
            <person name="Won Lee S."/>
            <person name="Seo Y.S."/>
            <person name="Sriariyanum M."/>
            <person name="Ronald P.C."/>
            <person name="Sonti R.V."/>
            <person name="Van Sluys M.A."/>
            <person name="Leach J.E."/>
            <person name="White F.F."/>
            <person name="Bogdanove A.J."/>
        </authorList>
    </citation>
    <scope>NUCLEOTIDE SEQUENCE [LARGE SCALE GENOMIC DNA]</scope>
    <source>
        <strain evidence="1 2">PXO99A</strain>
    </source>
</reference>
<evidence type="ECO:0000313" key="1">
    <source>
        <dbReference type="EMBL" id="ACD56941.1"/>
    </source>
</evidence>
<dbReference type="HOGENOM" id="CLU_2978206_0_0_6"/>
<dbReference type="KEGG" id="xop:PXO_03582"/>
<proteinExistence type="predicted"/>
<dbReference type="Proteomes" id="UP000001740">
    <property type="component" value="Chromosome"/>
</dbReference>
<sequence length="58" mass="6682">MGRKQDAVEWYAAAVRTWPDRWSSTANYASLLPEWREAERATLAEVFAAWQAKPPTFP</sequence>
<accession>A0A0K0GFJ0</accession>
<gene>
    <name evidence="1" type="ordered locus">PXO_03582</name>
</gene>
<protein>
    <recommendedName>
        <fullName evidence="3">Tetratricopeptide repeat protein</fullName>
    </recommendedName>
</protein>
<evidence type="ECO:0000313" key="2">
    <source>
        <dbReference type="Proteomes" id="UP000001740"/>
    </source>
</evidence>
<name>A0A0K0GFJ0_XANOP</name>
<organism evidence="1 2">
    <name type="scientific">Xanthomonas oryzae pv. oryzae (strain PXO99A)</name>
    <dbReference type="NCBI Taxonomy" id="360094"/>
    <lineage>
        <taxon>Bacteria</taxon>
        <taxon>Pseudomonadati</taxon>
        <taxon>Pseudomonadota</taxon>
        <taxon>Gammaproteobacteria</taxon>
        <taxon>Lysobacterales</taxon>
        <taxon>Lysobacteraceae</taxon>
        <taxon>Xanthomonas</taxon>
    </lineage>
</organism>
<dbReference type="eggNOG" id="COG3063">
    <property type="taxonomic scope" value="Bacteria"/>
</dbReference>
<dbReference type="AlphaFoldDB" id="A0A0K0GFJ0"/>
<dbReference type="EMBL" id="CP000967">
    <property type="protein sequence ID" value="ACD56941.1"/>
    <property type="molecule type" value="Genomic_DNA"/>
</dbReference>
<evidence type="ECO:0008006" key="3">
    <source>
        <dbReference type="Google" id="ProtNLM"/>
    </source>
</evidence>